<dbReference type="AlphaFoldDB" id="M3XPH0"/>
<feature type="region of interest" description="Disordered" evidence="1">
    <location>
        <begin position="24"/>
        <end position="49"/>
    </location>
</feature>
<dbReference type="EMBL" id="AEYP01013437">
    <property type="status" value="NOT_ANNOTATED_CDS"/>
    <property type="molecule type" value="Genomic_DNA"/>
</dbReference>
<proteinExistence type="predicted"/>
<accession>M3XPH0</accession>
<protein>
    <submittedName>
        <fullName evidence="2">Uncharacterized protein</fullName>
    </submittedName>
</protein>
<evidence type="ECO:0000256" key="1">
    <source>
        <dbReference type="SAM" id="MobiDB-lite"/>
    </source>
</evidence>
<reference evidence="2" key="1">
    <citation type="submission" date="2024-06" db="UniProtKB">
        <authorList>
            <consortium name="Ensembl"/>
        </authorList>
    </citation>
    <scope>IDENTIFICATION</scope>
</reference>
<organism evidence="2">
    <name type="scientific">Mustela putorius furo</name>
    <name type="common">European domestic ferret</name>
    <name type="synonym">Mustela furo</name>
    <dbReference type="NCBI Taxonomy" id="9669"/>
    <lineage>
        <taxon>Eukaryota</taxon>
        <taxon>Metazoa</taxon>
        <taxon>Chordata</taxon>
        <taxon>Craniata</taxon>
        <taxon>Vertebrata</taxon>
        <taxon>Euteleostomi</taxon>
        <taxon>Mammalia</taxon>
        <taxon>Eutheria</taxon>
        <taxon>Laurasiatheria</taxon>
        <taxon>Carnivora</taxon>
        <taxon>Caniformia</taxon>
        <taxon>Musteloidea</taxon>
        <taxon>Mustelidae</taxon>
        <taxon>Mustelinae</taxon>
        <taxon>Mustela</taxon>
    </lineage>
</organism>
<name>M3XPH0_MUSPF</name>
<sequence length="80" mass="9164">MGSSSGVRLPGEWWQKKAFSQIEQKEKVKQRRTVKATPQHKEGESWRVTGDESLSTRCYPFKDAKMMLLGEEGRPSALRP</sequence>
<dbReference type="Ensembl" id="ENSMPUT00000000990.1">
    <property type="protein sequence ID" value="ENSMPUP00000000970.1"/>
    <property type="gene ID" value="ENSMPUG00000000977.1"/>
</dbReference>
<dbReference type="HOGENOM" id="CLU_2589118_0_0_1"/>
<evidence type="ECO:0000313" key="2">
    <source>
        <dbReference type="Ensembl" id="ENSMPUP00000000970.1"/>
    </source>
</evidence>
<dbReference type="InParanoid" id="M3XPH0"/>
<dbReference type="EMBL" id="AEYP01013438">
    <property type="status" value="NOT_ANNOTATED_CDS"/>
    <property type="molecule type" value="Genomic_DNA"/>
</dbReference>